<dbReference type="SMART" id="SM00233">
    <property type="entry name" value="PH"/>
    <property type="match status" value="1"/>
</dbReference>
<dbReference type="Proteomes" id="UP000245119">
    <property type="component" value="Linkage Group LG14"/>
</dbReference>
<dbReference type="PANTHER" id="PTHR22826:SF211">
    <property type="entry name" value="LD43457P"/>
    <property type="match status" value="1"/>
</dbReference>
<dbReference type="Pfam" id="PF22697">
    <property type="entry name" value="SOS1_NGEF_PH"/>
    <property type="match status" value="1"/>
</dbReference>
<feature type="domain" description="DH" evidence="11">
    <location>
        <begin position="627"/>
        <end position="809"/>
    </location>
</feature>
<dbReference type="SUPFAM" id="SSF50729">
    <property type="entry name" value="PH domain-like"/>
    <property type="match status" value="1"/>
</dbReference>
<dbReference type="InterPro" id="IPR000219">
    <property type="entry name" value="DH_dom"/>
</dbReference>
<dbReference type="PROSITE" id="PS50002">
    <property type="entry name" value="SH3"/>
    <property type="match status" value="1"/>
</dbReference>
<dbReference type="InterPro" id="IPR051336">
    <property type="entry name" value="RhoGEF_Guanine_NuclExch_SF"/>
</dbReference>
<dbReference type="EMBL" id="PZQS01000014">
    <property type="protein sequence ID" value="PVD18636.1"/>
    <property type="molecule type" value="Genomic_DNA"/>
</dbReference>
<dbReference type="CDD" id="cd00176">
    <property type="entry name" value="SPEC"/>
    <property type="match status" value="1"/>
</dbReference>
<evidence type="ECO:0000256" key="8">
    <source>
        <dbReference type="SAM" id="MobiDB-lite"/>
    </source>
</evidence>
<dbReference type="AlphaFoldDB" id="A0A2T7NBT0"/>
<keyword evidence="5" id="KW-0344">Guanine-nucleotide releasing factor</keyword>
<name>A0A2T7NBT0_POMCA</name>
<evidence type="ECO:0000256" key="5">
    <source>
        <dbReference type="ARBA" id="ARBA00022658"/>
    </source>
</evidence>
<dbReference type="Gene3D" id="3.40.525.10">
    <property type="entry name" value="CRAL-TRIO lipid binding domain"/>
    <property type="match status" value="1"/>
</dbReference>
<keyword evidence="4" id="KW-0597">Phosphoprotein</keyword>
<dbReference type="GO" id="GO:0005737">
    <property type="term" value="C:cytoplasm"/>
    <property type="evidence" value="ECO:0007669"/>
    <property type="project" value="UniProtKB-SubCell"/>
</dbReference>
<dbReference type="GO" id="GO:0005085">
    <property type="term" value="F:guanyl-nucleotide exchange factor activity"/>
    <property type="evidence" value="ECO:0007669"/>
    <property type="project" value="UniProtKB-KW"/>
</dbReference>
<evidence type="ECO:0000256" key="3">
    <source>
        <dbReference type="ARBA" id="ARBA00022490"/>
    </source>
</evidence>
<dbReference type="Gene3D" id="1.20.900.10">
    <property type="entry name" value="Dbl homology (DH) domain"/>
    <property type="match status" value="1"/>
</dbReference>
<comment type="similarity">
    <text evidence="6">Belongs to the MCF2 family.</text>
</comment>
<dbReference type="InterPro" id="IPR001331">
    <property type="entry name" value="GDS_CDC24_CS"/>
</dbReference>
<feature type="region of interest" description="Disordered" evidence="8">
    <location>
        <begin position="1010"/>
        <end position="1046"/>
    </location>
</feature>
<dbReference type="InterPro" id="IPR036865">
    <property type="entry name" value="CRAL-TRIO_dom_sf"/>
</dbReference>
<dbReference type="InterPro" id="IPR001849">
    <property type="entry name" value="PH_domain"/>
</dbReference>
<evidence type="ECO:0008006" key="15">
    <source>
        <dbReference type="Google" id="ProtNLM"/>
    </source>
</evidence>
<evidence type="ECO:0000256" key="1">
    <source>
        <dbReference type="ARBA" id="ARBA00004496"/>
    </source>
</evidence>
<dbReference type="SUPFAM" id="SSF48065">
    <property type="entry name" value="DBL homology domain (DH-domain)"/>
    <property type="match status" value="1"/>
</dbReference>
<dbReference type="SMART" id="SM00326">
    <property type="entry name" value="SH3"/>
    <property type="match status" value="1"/>
</dbReference>
<evidence type="ECO:0000259" key="11">
    <source>
        <dbReference type="PROSITE" id="PS50010"/>
    </source>
</evidence>
<dbReference type="SUPFAM" id="SSF50044">
    <property type="entry name" value="SH3-domain"/>
    <property type="match status" value="1"/>
</dbReference>
<reference evidence="13 14" key="1">
    <citation type="submission" date="2018-04" db="EMBL/GenBank/DDBJ databases">
        <title>The genome of golden apple snail Pomacea canaliculata provides insight into stress tolerance and invasive adaptation.</title>
        <authorList>
            <person name="Liu C."/>
            <person name="Liu B."/>
            <person name="Ren Y."/>
            <person name="Zhang Y."/>
            <person name="Wang H."/>
            <person name="Li S."/>
            <person name="Jiang F."/>
            <person name="Yin L."/>
            <person name="Zhang G."/>
            <person name="Qian W."/>
            <person name="Fan W."/>
        </authorList>
    </citation>
    <scope>NUCLEOTIDE SEQUENCE [LARGE SCALE GENOMIC DNA]</scope>
    <source>
        <strain evidence="13">SZHN2017</strain>
        <tissue evidence="13">Muscle</tissue>
    </source>
</reference>
<dbReference type="InterPro" id="IPR035899">
    <property type="entry name" value="DBL_dom_sf"/>
</dbReference>
<dbReference type="OrthoDB" id="10004999at2759"/>
<feature type="domain" description="CRAL-TRIO" evidence="12">
    <location>
        <begin position="30"/>
        <end position="181"/>
    </location>
</feature>
<dbReference type="Pfam" id="PF13716">
    <property type="entry name" value="CRAL_TRIO_2"/>
    <property type="match status" value="1"/>
</dbReference>
<dbReference type="SUPFAM" id="SSF52087">
    <property type="entry name" value="CRAL/TRIO domain"/>
    <property type="match status" value="1"/>
</dbReference>
<dbReference type="FunFam" id="2.30.29.30:FF:000078">
    <property type="entry name" value="Guanine nucleotide exchange factor DBS"/>
    <property type="match status" value="1"/>
</dbReference>
<dbReference type="SMART" id="SM00325">
    <property type="entry name" value="RhoGEF"/>
    <property type="match status" value="1"/>
</dbReference>
<evidence type="ECO:0000256" key="7">
    <source>
        <dbReference type="PROSITE-ProRule" id="PRU00192"/>
    </source>
</evidence>
<dbReference type="Pfam" id="PF00621">
    <property type="entry name" value="RhoGEF"/>
    <property type="match status" value="1"/>
</dbReference>
<dbReference type="InterPro" id="IPR011993">
    <property type="entry name" value="PH-like_dom_sf"/>
</dbReference>
<proteinExistence type="inferred from homology"/>
<dbReference type="Pfam" id="PF00018">
    <property type="entry name" value="SH3_1"/>
    <property type="match status" value="1"/>
</dbReference>
<dbReference type="PANTHER" id="PTHR22826">
    <property type="entry name" value="RHO GUANINE EXCHANGE FACTOR-RELATED"/>
    <property type="match status" value="1"/>
</dbReference>
<dbReference type="InterPro" id="IPR001452">
    <property type="entry name" value="SH3_domain"/>
</dbReference>
<evidence type="ECO:0000259" key="12">
    <source>
        <dbReference type="PROSITE" id="PS50191"/>
    </source>
</evidence>
<sequence>METLDNWDDEFVIISEGDVMGDTPHYRVTDVAELLQSRFVILTGGKALNGAPIVTFPDRQGAPDVSDEDYKKVVTYLCNLVPLHEAESGFILIIDRRQDGWGAVRSILLKISTFFPVHIQVVFLLQPRGFFQRAFADLRSKFVKEELEFKVVLCDAPSEMGNYIDPLQLTTDLGGELEFDTLEWTEHRSAVEKFAQNADNMSTSFNKAVKRFQELELPNAVHEVEAMVRCCLAERKELMDDFNSFTTHGNTLLGCIKGDNATTPLVKLCHVVELERLLVQLDETKGNFEEFWTSHERRMRQALHLRKFEDDFKLVQFGLGVRIETLEEQMTEMGSSVAQVESLAKEFEKIEEESQKDLEQGDRMRLRCDQLMMEDQYAVDSMRPKCVELQRMCEQYKELLRRRRQMLTRSHDLHDRLERANRWCSSGVDLLAGQPLERCQTSQGAEIAVQEIDAFLKTLQDLKLSNPREFRQLFEDLMTQETRGTVQQVLKRMEDVQSMCEKRKESLRKMFDSRSRPVQLVNPALVVPPHSPSHLDETDGFLDLKRKTSDDASRKSHSFLEKSARLRPDIRHSLPAIVHDNISTSAGSSIAASDSSTSDIHMGSEGTQRTSLSSLSSFPESDSLQAKSRHVMNELIDTEKVYVAELQEILEGYYNEMDNRASQHLIPDELAGQKNILFGNLVQIYKFHKDQFLQELQDCRDMPAKVGKCFVNRKEEFQMYSIYCQNKPRSEALRMRVGDSNPFFKECQQRLGHKLPLGAYLLKPVQRITKYQLLLKEMLRFTDDDRELRTQLQEALDTMLSVLRYLNASMHQVHIIGFNENLPDQGKLLMHGSFSVWMEHKHDRIRDLRFKAMQRHLFLYERSLLLCKKKEENNEEPVYTFKNKLKLSQVGLTEKLKGDKRKFELWSKGREEVVIIQAPTMEVKEVWVKEIKRVLMNQFDQIKSHRKTFMPLSYDGSSSTSQLSSDSSEYSLDNWQPPIPAINNNNNNVSTLPVGLEMISPVTSPCNPMPCHPLPLAQDSGDTPEDEEGWSSGEFSNEEENPAENYIPNYEPSYRQQFVSLGDYVAVDGTELSLKEGEVLEILRVGNNGWWYAHSLTTETEGWVPSTYLDPVPTQHLSTHSSSGNDKVWLSLVLAVATSP</sequence>
<dbReference type="PROSITE" id="PS00741">
    <property type="entry name" value="DH_1"/>
    <property type="match status" value="1"/>
</dbReference>
<keyword evidence="14" id="KW-1185">Reference proteome</keyword>
<dbReference type="InterPro" id="IPR055251">
    <property type="entry name" value="SOS1_NGEF_PH"/>
</dbReference>
<dbReference type="PROSITE" id="PS50010">
    <property type="entry name" value="DH_2"/>
    <property type="match status" value="1"/>
</dbReference>
<dbReference type="InterPro" id="IPR056466">
    <property type="entry name" value="Spectrin_DBS"/>
</dbReference>
<dbReference type="InterPro" id="IPR018159">
    <property type="entry name" value="Spectrin/alpha-actinin"/>
</dbReference>
<gene>
    <name evidence="13" type="ORF">C0Q70_21186</name>
</gene>
<evidence type="ECO:0000256" key="4">
    <source>
        <dbReference type="ARBA" id="ARBA00022553"/>
    </source>
</evidence>
<keyword evidence="2 7" id="KW-0728">SH3 domain</keyword>
<dbReference type="InterPro" id="IPR001251">
    <property type="entry name" value="CRAL-TRIO_dom"/>
</dbReference>
<accession>A0A2T7NBT0</accession>
<comment type="subcellular location">
    <subcellularLocation>
        <location evidence="1">Cytoplasm</location>
    </subcellularLocation>
</comment>
<feature type="region of interest" description="Disordered" evidence="8">
    <location>
        <begin position="586"/>
        <end position="619"/>
    </location>
</feature>
<evidence type="ECO:0000259" key="9">
    <source>
        <dbReference type="PROSITE" id="PS50002"/>
    </source>
</evidence>
<dbReference type="STRING" id="400727.A0A2T7NBT0"/>
<dbReference type="Gene3D" id="1.20.58.60">
    <property type="match status" value="1"/>
</dbReference>
<evidence type="ECO:0000259" key="10">
    <source>
        <dbReference type="PROSITE" id="PS50003"/>
    </source>
</evidence>
<dbReference type="PROSITE" id="PS50191">
    <property type="entry name" value="CRAL_TRIO"/>
    <property type="match status" value="1"/>
</dbReference>
<dbReference type="Gene3D" id="2.30.29.30">
    <property type="entry name" value="Pleckstrin-homology domain (PH domain)/Phosphotyrosine-binding domain (PTB)"/>
    <property type="match status" value="1"/>
</dbReference>
<evidence type="ECO:0000313" key="14">
    <source>
        <dbReference type="Proteomes" id="UP000245119"/>
    </source>
</evidence>
<evidence type="ECO:0000256" key="6">
    <source>
        <dbReference type="ARBA" id="ARBA00049987"/>
    </source>
</evidence>
<comment type="caution">
    <text evidence="13">The sequence shown here is derived from an EMBL/GenBank/DDBJ whole genome shotgun (WGS) entry which is preliminary data.</text>
</comment>
<evidence type="ECO:0000256" key="2">
    <source>
        <dbReference type="ARBA" id="ARBA00022443"/>
    </source>
</evidence>
<keyword evidence="3" id="KW-0963">Cytoplasm</keyword>
<dbReference type="SUPFAM" id="SSF46966">
    <property type="entry name" value="Spectrin repeat"/>
    <property type="match status" value="1"/>
</dbReference>
<dbReference type="InterPro" id="IPR036028">
    <property type="entry name" value="SH3-like_dom_sf"/>
</dbReference>
<feature type="domain" description="PH" evidence="10">
    <location>
        <begin position="821"/>
        <end position="936"/>
    </location>
</feature>
<dbReference type="CDD" id="cd00170">
    <property type="entry name" value="SEC14"/>
    <property type="match status" value="1"/>
</dbReference>
<evidence type="ECO:0000313" key="13">
    <source>
        <dbReference type="EMBL" id="PVD18636.1"/>
    </source>
</evidence>
<dbReference type="CDD" id="cd00160">
    <property type="entry name" value="RhoGEF"/>
    <property type="match status" value="1"/>
</dbReference>
<dbReference type="SMART" id="SM00516">
    <property type="entry name" value="SEC14"/>
    <property type="match status" value="1"/>
</dbReference>
<dbReference type="GO" id="GO:0035556">
    <property type="term" value="P:intracellular signal transduction"/>
    <property type="evidence" value="ECO:0007669"/>
    <property type="project" value="InterPro"/>
</dbReference>
<feature type="domain" description="SH3" evidence="9">
    <location>
        <begin position="1053"/>
        <end position="1114"/>
    </location>
</feature>
<dbReference type="CDD" id="cd11856">
    <property type="entry name" value="SH3_p47phox_like"/>
    <property type="match status" value="1"/>
</dbReference>
<feature type="compositionally biased region" description="Low complexity" evidence="8">
    <location>
        <begin position="586"/>
        <end position="600"/>
    </location>
</feature>
<dbReference type="Gene3D" id="2.30.30.40">
    <property type="entry name" value="SH3 Domains"/>
    <property type="match status" value="1"/>
</dbReference>
<protein>
    <recommendedName>
        <fullName evidence="15">Guanine nucleotide exchange factor DBS</fullName>
    </recommendedName>
</protein>
<dbReference type="PROSITE" id="PS50003">
    <property type="entry name" value="PH_DOMAIN"/>
    <property type="match status" value="1"/>
</dbReference>
<organism evidence="13 14">
    <name type="scientific">Pomacea canaliculata</name>
    <name type="common">Golden apple snail</name>
    <dbReference type="NCBI Taxonomy" id="400727"/>
    <lineage>
        <taxon>Eukaryota</taxon>
        <taxon>Metazoa</taxon>
        <taxon>Spiralia</taxon>
        <taxon>Lophotrochozoa</taxon>
        <taxon>Mollusca</taxon>
        <taxon>Gastropoda</taxon>
        <taxon>Caenogastropoda</taxon>
        <taxon>Architaenioglossa</taxon>
        <taxon>Ampullarioidea</taxon>
        <taxon>Ampullariidae</taxon>
        <taxon>Pomacea</taxon>
    </lineage>
</organism>
<dbReference type="Pfam" id="PF23289">
    <property type="entry name" value="Spectrin_5"/>
    <property type="match status" value="1"/>
</dbReference>